<organism evidence="1 2">
    <name type="scientific">Dermacentor silvarum</name>
    <name type="common">Tick</name>
    <dbReference type="NCBI Taxonomy" id="543639"/>
    <lineage>
        <taxon>Eukaryota</taxon>
        <taxon>Metazoa</taxon>
        <taxon>Ecdysozoa</taxon>
        <taxon>Arthropoda</taxon>
        <taxon>Chelicerata</taxon>
        <taxon>Arachnida</taxon>
        <taxon>Acari</taxon>
        <taxon>Parasitiformes</taxon>
        <taxon>Ixodida</taxon>
        <taxon>Ixodoidea</taxon>
        <taxon>Ixodidae</taxon>
        <taxon>Rhipicephalinae</taxon>
        <taxon>Dermacentor</taxon>
    </lineage>
</organism>
<dbReference type="Proteomes" id="UP000821865">
    <property type="component" value="Chromosome 11"/>
</dbReference>
<evidence type="ECO:0000313" key="2">
    <source>
        <dbReference type="Proteomes" id="UP000821865"/>
    </source>
</evidence>
<dbReference type="EMBL" id="CM023480">
    <property type="protein sequence ID" value="KAH7970190.1"/>
    <property type="molecule type" value="Genomic_DNA"/>
</dbReference>
<proteinExistence type="predicted"/>
<gene>
    <name evidence="1" type="ORF">HPB49_000771</name>
</gene>
<name>A0ACB8DHI9_DERSI</name>
<sequence length="948" mass="100805">MIHPTYSKPKLSTSDDAWKLKSRAQSEEALSQDFEGESERRPRRRPSREADSRRSSTAVSADREETEQEADTKPEVEAKAAVDAAEAARDRAGGSSSAEEASSDQEARAGGGDRVEASRSTAEAARAASEADGGRDEEETKVEDGYGGREEAEPEGESRDYFREEGPYRLEVTEEEEHEESEVAQATSVAPVGKAGDVITAPSSQRTWKATGGGDRASRRSKYPNSVGQPQLQKQLQKQQQPSTRAPAATRGGASRKPAAAGGAKASPPTAMSVPEKVTGARSRKQSRGQSSGVTVQVAKVRLIPGRPAAEAGTAEAESEVSEIREYVKRGGERIRDDRGERDASRRVSRKAVNNVDTARTVVESYRKSDAAAAAAAKKPKRERTFDVEVYVTELGEAGTQTGGVAGASGKGVKERGSSSKGGGGGSGVRRRSRSNKSLSKSDTRGSLLGDMGHVRGDKGADTTDADASSLADSAGISQDNPSLEDHGGAERSEIELDRLDKERDIEDPGNGIDGNISADDEGSVDENKVERASALSEVPDPALDSGVDGDEIKPSVAELQSSANAPELMEKIRSAEQSEVDNDVVKPVTEDDAGKTKSSNESATSGEQDGISGQNAADKPAVADEPEHEVEPNEVGQSTGTPDQKQAEGDEVQGRVTAAPDKFDKTKCHVDTTDPNPEDMVTEPGDLHEIHAQEEKKEARGSDDQKDTVHSPNETEAIKEIEGDDAHKSIHKDQEIETRETNGDRSAVTNDEGKTLVGDENNAIEREAPLEERGHTPEEGSKRLDGDRNDAVNGIVDKKSEEPQDVLDKADSHAENECGNVTKVDDAVEGRPELDTDRNVSGVGTRPGTGVAAEATYSQGDKSHNERMVDGASGPTGDHADVEDGENQAGTPEAKVEHGDDMEGVLIEDVNNGSSDAALESREVRREENDIANATSDADEESKWERA</sequence>
<accession>A0ACB8DHI9</accession>
<keyword evidence="2" id="KW-1185">Reference proteome</keyword>
<protein>
    <submittedName>
        <fullName evidence="1">Uncharacterized protein</fullName>
    </submittedName>
</protein>
<comment type="caution">
    <text evidence="1">The sequence shown here is derived from an EMBL/GenBank/DDBJ whole genome shotgun (WGS) entry which is preliminary data.</text>
</comment>
<reference evidence="1" key="1">
    <citation type="submission" date="2020-05" db="EMBL/GenBank/DDBJ databases">
        <title>Large-scale comparative analyses of tick genomes elucidate their genetic diversity and vector capacities.</title>
        <authorList>
            <person name="Jia N."/>
            <person name="Wang J."/>
            <person name="Shi W."/>
            <person name="Du L."/>
            <person name="Sun Y."/>
            <person name="Zhan W."/>
            <person name="Jiang J."/>
            <person name="Wang Q."/>
            <person name="Zhang B."/>
            <person name="Ji P."/>
            <person name="Sakyi L.B."/>
            <person name="Cui X."/>
            <person name="Yuan T."/>
            <person name="Jiang B."/>
            <person name="Yang W."/>
            <person name="Lam T.T.-Y."/>
            <person name="Chang Q."/>
            <person name="Ding S."/>
            <person name="Wang X."/>
            <person name="Zhu J."/>
            <person name="Ruan X."/>
            <person name="Zhao L."/>
            <person name="Wei J."/>
            <person name="Que T."/>
            <person name="Du C."/>
            <person name="Cheng J."/>
            <person name="Dai P."/>
            <person name="Han X."/>
            <person name="Huang E."/>
            <person name="Gao Y."/>
            <person name="Liu J."/>
            <person name="Shao H."/>
            <person name="Ye R."/>
            <person name="Li L."/>
            <person name="Wei W."/>
            <person name="Wang X."/>
            <person name="Wang C."/>
            <person name="Yang T."/>
            <person name="Huo Q."/>
            <person name="Li W."/>
            <person name="Guo W."/>
            <person name="Chen H."/>
            <person name="Zhou L."/>
            <person name="Ni X."/>
            <person name="Tian J."/>
            <person name="Zhou Y."/>
            <person name="Sheng Y."/>
            <person name="Liu T."/>
            <person name="Pan Y."/>
            <person name="Xia L."/>
            <person name="Li J."/>
            <person name="Zhao F."/>
            <person name="Cao W."/>
        </authorList>
    </citation>
    <scope>NUCLEOTIDE SEQUENCE</scope>
    <source>
        <strain evidence="1">Dsil-2018</strain>
    </source>
</reference>
<evidence type="ECO:0000313" key="1">
    <source>
        <dbReference type="EMBL" id="KAH7970190.1"/>
    </source>
</evidence>